<organism evidence="1 2">
    <name type="scientific">Halochromatium glycolicum</name>
    <dbReference type="NCBI Taxonomy" id="85075"/>
    <lineage>
        <taxon>Bacteria</taxon>
        <taxon>Pseudomonadati</taxon>
        <taxon>Pseudomonadota</taxon>
        <taxon>Gammaproteobacteria</taxon>
        <taxon>Chromatiales</taxon>
        <taxon>Chromatiaceae</taxon>
        <taxon>Halochromatium</taxon>
    </lineage>
</organism>
<evidence type="ECO:0000313" key="2">
    <source>
        <dbReference type="Proteomes" id="UP001296776"/>
    </source>
</evidence>
<dbReference type="AlphaFoldDB" id="A0AAJ0X905"/>
<dbReference type="EMBL" id="NRSJ01000009">
    <property type="protein sequence ID" value="MBK1704359.1"/>
    <property type="molecule type" value="Genomic_DNA"/>
</dbReference>
<evidence type="ECO:0008006" key="3">
    <source>
        <dbReference type="Google" id="ProtNLM"/>
    </source>
</evidence>
<sequence length="123" mass="13005">MLIPAATAVLALGLIAGCATPPDKVSASYVSPMQYADYSCAQLNGELQRVQRQLVQVTGAQQKEANKDAVAMGVGLVVFWPALFFLAGDDQKEELARLKGEYEALQAAAIRKDCGFAEALTAG</sequence>
<dbReference type="Proteomes" id="UP001296776">
    <property type="component" value="Unassembled WGS sequence"/>
</dbReference>
<keyword evidence="2" id="KW-1185">Reference proteome</keyword>
<name>A0AAJ0X905_9GAMM</name>
<gene>
    <name evidence="1" type="ORF">CKO40_07350</name>
</gene>
<comment type="caution">
    <text evidence="1">The sequence shown here is derived from an EMBL/GenBank/DDBJ whole genome shotgun (WGS) entry which is preliminary data.</text>
</comment>
<accession>A0AAJ0X905</accession>
<reference evidence="1" key="2">
    <citation type="journal article" date="2020" name="Microorganisms">
        <title>Osmotic Adaptation and Compatible Solute Biosynthesis of Phototrophic Bacteria as Revealed from Genome Analyses.</title>
        <authorList>
            <person name="Imhoff J.F."/>
            <person name="Rahn T."/>
            <person name="Kunzel S."/>
            <person name="Keller A."/>
            <person name="Neulinger S.C."/>
        </authorList>
    </citation>
    <scope>NUCLEOTIDE SEQUENCE</scope>
    <source>
        <strain evidence="1">DSM 11080</strain>
    </source>
</reference>
<protein>
    <recommendedName>
        <fullName evidence="3">Metal ABC transporter ATP-binding protein</fullName>
    </recommendedName>
</protein>
<reference evidence="1" key="1">
    <citation type="submission" date="2017-08" db="EMBL/GenBank/DDBJ databases">
        <authorList>
            <person name="Imhoff J.F."/>
            <person name="Rahn T."/>
            <person name="Kuenzel S."/>
            <person name="Neulinger S.C."/>
        </authorList>
    </citation>
    <scope>NUCLEOTIDE SEQUENCE</scope>
    <source>
        <strain evidence="1">DSM 11080</strain>
    </source>
</reference>
<proteinExistence type="predicted"/>
<evidence type="ECO:0000313" key="1">
    <source>
        <dbReference type="EMBL" id="MBK1704359.1"/>
    </source>
</evidence>